<keyword evidence="5" id="KW-0238">DNA-binding</keyword>
<evidence type="ECO:0000313" key="10">
    <source>
        <dbReference type="Proteomes" id="UP000824890"/>
    </source>
</evidence>
<dbReference type="Gene3D" id="2.40.50.140">
    <property type="entry name" value="Nucleic acid-binding proteins"/>
    <property type="match status" value="4"/>
</dbReference>
<sequence length="630" mass="71848">MKGNKIQASCKKNYLLSLGADCRVGEWKNLENFVITPAGGGYRPTNHPYKLSFMKFTSIEPYEYNNIDMFLDLVEFETILSGQLDNNLLIDVVGQAIDIGEKFKCDTANMSIVHLLLKDDTGTTKFMLLDSIANGIIVESAEKVLKGSLNEHISLLTDGEESSETLKTPTSKRSQALKDDVPEHTSTSKRQRGKMLHTWISFSHQFGSSLEMVLTDINGVKIHASCKQELLQRVERQCGVVEWKVITNFTLHPASGLNRPTKHVYKMEFMEQTSITDGNLTCNNMFIHLHDFDNIKNGFCDERFLIDVIGEVLDFRGQNIVKFERKEVTKVEFNLRDIKNQRIQCCITGKSAEIFSQKVKQSNSGDICLIRFARVFNYKGEWKVTNAFDSTLVLINPDIKEAKALRQKFQGDATTVEMCEHINEKIVIHEKRQKWSQYPFRTIQEMKYCDKGGNYRVICSVYAVDTINGWYYYACADCQNKVIKPTILFDEPEVPSWWCEFCQRIVTKVTPRYKLELLVQDQTGETKFTLLDSVATSIVKISAAKVVKGLLEKVEIQAMLPPEIVEIVGKSYGFGISVDENNDSSGLEKIEAMKVWGLKDILWKRTKSLHQNSTTSRKKQCTNITEVRNI</sequence>
<feature type="domain" description="Replication protein A 70 kDa DNA-binding subunit B/D first OB fold" evidence="7">
    <location>
        <begin position="2"/>
        <end position="60"/>
    </location>
</feature>
<dbReference type="InterPro" id="IPR047192">
    <property type="entry name" value="Euk_RPA1_DBD_C"/>
</dbReference>
<dbReference type="InterPro" id="IPR003871">
    <property type="entry name" value="RFA1B/D_OB_1st"/>
</dbReference>
<keyword evidence="2" id="KW-0479">Metal-binding</keyword>
<feature type="compositionally biased region" description="Polar residues" evidence="6">
    <location>
        <begin position="165"/>
        <end position="174"/>
    </location>
</feature>
<dbReference type="CDD" id="cd04480">
    <property type="entry name" value="RPA1_DBD_A_like"/>
    <property type="match status" value="1"/>
</dbReference>
<name>A0ABQ8BY75_BRANA</name>
<feature type="region of interest" description="Disordered" evidence="6">
    <location>
        <begin position="160"/>
        <end position="192"/>
    </location>
</feature>
<evidence type="ECO:0008006" key="11">
    <source>
        <dbReference type="Google" id="ProtNLM"/>
    </source>
</evidence>
<comment type="similarity">
    <text evidence="1">Belongs to the replication factor A protein 1 family.</text>
</comment>
<reference evidence="9 10" key="1">
    <citation type="submission" date="2021-05" db="EMBL/GenBank/DDBJ databases">
        <title>Genome Assembly of Synthetic Allotetraploid Brassica napus Reveals Homoeologous Exchanges between Subgenomes.</title>
        <authorList>
            <person name="Davis J.T."/>
        </authorList>
    </citation>
    <scope>NUCLEOTIDE SEQUENCE [LARGE SCALE GENOMIC DNA]</scope>
    <source>
        <strain evidence="10">cv. Da-Ae</strain>
        <tissue evidence="9">Seedling</tissue>
    </source>
</reference>
<keyword evidence="4" id="KW-0862">Zinc</keyword>
<dbReference type="Proteomes" id="UP000824890">
    <property type="component" value="Unassembled WGS sequence"/>
</dbReference>
<protein>
    <recommendedName>
        <fullName evidence="11">Replication factor A C-terminal domain-containing protein</fullName>
    </recommendedName>
</protein>
<evidence type="ECO:0000256" key="2">
    <source>
        <dbReference type="ARBA" id="ARBA00022723"/>
    </source>
</evidence>
<gene>
    <name evidence="9" type="ORF">HID58_033087</name>
</gene>
<evidence type="ECO:0000256" key="6">
    <source>
        <dbReference type="SAM" id="MobiDB-lite"/>
    </source>
</evidence>
<dbReference type="EMBL" id="JAGKQM010000009">
    <property type="protein sequence ID" value="KAH0909766.1"/>
    <property type="molecule type" value="Genomic_DNA"/>
</dbReference>
<dbReference type="InterPro" id="IPR013955">
    <property type="entry name" value="Rep_factor-A_C"/>
</dbReference>
<evidence type="ECO:0000256" key="1">
    <source>
        <dbReference type="ARBA" id="ARBA00005690"/>
    </source>
</evidence>
<proteinExistence type="inferred from homology"/>
<dbReference type="SUPFAM" id="SSF50249">
    <property type="entry name" value="Nucleic acid-binding proteins"/>
    <property type="match status" value="4"/>
</dbReference>
<dbReference type="CDD" id="cd04476">
    <property type="entry name" value="RPA1_DBD_C"/>
    <property type="match status" value="1"/>
</dbReference>
<feature type="domain" description="Replication protein A 70 kDa DNA-binding subunit B/D first OB fold" evidence="7">
    <location>
        <begin position="194"/>
        <end position="276"/>
    </location>
</feature>
<accession>A0ABQ8BY75</accession>
<keyword evidence="10" id="KW-1185">Reference proteome</keyword>
<organism evidence="9 10">
    <name type="scientific">Brassica napus</name>
    <name type="common">Rape</name>
    <dbReference type="NCBI Taxonomy" id="3708"/>
    <lineage>
        <taxon>Eukaryota</taxon>
        <taxon>Viridiplantae</taxon>
        <taxon>Streptophyta</taxon>
        <taxon>Embryophyta</taxon>
        <taxon>Tracheophyta</taxon>
        <taxon>Spermatophyta</taxon>
        <taxon>Magnoliopsida</taxon>
        <taxon>eudicotyledons</taxon>
        <taxon>Gunneridae</taxon>
        <taxon>Pentapetalae</taxon>
        <taxon>rosids</taxon>
        <taxon>malvids</taxon>
        <taxon>Brassicales</taxon>
        <taxon>Brassicaceae</taxon>
        <taxon>Brassiceae</taxon>
        <taxon>Brassica</taxon>
    </lineage>
</organism>
<evidence type="ECO:0000259" key="7">
    <source>
        <dbReference type="Pfam" id="PF02721"/>
    </source>
</evidence>
<evidence type="ECO:0000313" key="9">
    <source>
        <dbReference type="EMBL" id="KAH0909766.1"/>
    </source>
</evidence>
<dbReference type="CDD" id="cd04481">
    <property type="entry name" value="RPA1_DBD_B_like"/>
    <property type="match status" value="1"/>
</dbReference>
<evidence type="ECO:0000256" key="5">
    <source>
        <dbReference type="ARBA" id="ARBA00023125"/>
    </source>
</evidence>
<dbReference type="InterPro" id="IPR012340">
    <property type="entry name" value="NA-bd_OB-fold"/>
</dbReference>
<evidence type="ECO:0000256" key="4">
    <source>
        <dbReference type="ARBA" id="ARBA00022833"/>
    </source>
</evidence>
<dbReference type="PANTHER" id="PTHR47165:SF4">
    <property type="entry name" value="OS03G0429900 PROTEIN"/>
    <property type="match status" value="1"/>
</dbReference>
<feature type="domain" description="Replication factor A C-terminal" evidence="8">
    <location>
        <begin position="457"/>
        <end position="549"/>
    </location>
</feature>
<keyword evidence="3" id="KW-0863">Zinc-finger</keyword>
<comment type="caution">
    <text evidence="9">The sequence shown here is derived from an EMBL/GenBank/DDBJ whole genome shotgun (WGS) entry which is preliminary data.</text>
</comment>
<dbReference type="PANTHER" id="PTHR47165">
    <property type="entry name" value="OS03G0429900 PROTEIN"/>
    <property type="match status" value="1"/>
</dbReference>
<dbReference type="Pfam" id="PF02721">
    <property type="entry name" value="DUF223"/>
    <property type="match status" value="2"/>
</dbReference>
<evidence type="ECO:0000256" key="3">
    <source>
        <dbReference type="ARBA" id="ARBA00022771"/>
    </source>
</evidence>
<dbReference type="Pfam" id="PF08646">
    <property type="entry name" value="Rep_fac-A_C"/>
    <property type="match status" value="1"/>
</dbReference>
<evidence type="ECO:0000259" key="8">
    <source>
        <dbReference type="Pfam" id="PF08646"/>
    </source>
</evidence>